<proteinExistence type="predicted"/>
<feature type="region of interest" description="Disordered" evidence="1">
    <location>
        <begin position="287"/>
        <end position="345"/>
    </location>
</feature>
<sequence>MKRFYLITGSGCDSGRGLFILYVPEANNLQHKLLNLTQQLSVQSTISRRVTQAHIPMKCSSPQMNSLSEMIPNTDYWFQSEPVRKAALFSPSTTAKTGSVIGPRLGSSPTLHLQSSPIRGQSVPLLYESDQRSQSSSRLSFEERVFEGRRYMNRSSQTLCSLDRPPVPSSHPSTPKANDASVPNSPVYLARPVVVDAEVNASEFEADVDSSETKQQPLYANVEQFAGVSDTDENKNVSSHTTVQRPWEKGFTALRPAHVLEDQDSDSSEELEPRRWRITSVFEPIDEKDEHMLASSSGSLMDSEIPEPSSKRTEDTEKTEQQPASIEESNHLVTSSTPGDDVPFDEAEFDSLEQAPKPALPVRTVNQRHYRRPVVANFRKCVTRSATWDGWLLGDGKTVGGRPHPAADVSIQTEAEDDSAEDGSDIVIVRTVL</sequence>
<dbReference type="EMBL" id="UZAN01043853">
    <property type="protein sequence ID" value="VDP79410.1"/>
    <property type="molecule type" value="Genomic_DNA"/>
</dbReference>
<reference evidence="2 3" key="2">
    <citation type="submission" date="2018-11" db="EMBL/GenBank/DDBJ databases">
        <authorList>
            <consortium name="Pathogen Informatics"/>
        </authorList>
    </citation>
    <scope>NUCLEOTIDE SEQUENCE [LARGE SCALE GENOMIC DNA]</scope>
    <source>
        <strain evidence="2 3">Egypt</strain>
    </source>
</reference>
<dbReference type="AlphaFoldDB" id="A0A183AIN2"/>
<evidence type="ECO:0000313" key="3">
    <source>
        <dbReference type="Proteomes" id="UP000272942"/>
    </source>
</evidence>
<evidence type="ECO:0000313" key="2">
    <source>
        <dbReference type="EMBL" id="VDP79410.1"/>
    </source>
</evidence>
<organism evidence="4">
    <name type="scientific">Echinostoma caproni</name>
    <dbReference type="NCBI Taxonomy" id="27848"/>
    <lineage>
        <taxon>Eukaryota</taxon>
        <taxon>Metazoa</taxon>
        <taxon>Spiralia</taxon>
        <taxon>Lophotrochozoa</taxon>
        <taxon>Platyhelminthes</taxon>
        <taxon>Trematoda</taxon>
        <taxon>Digenea</taxon>
        <taxon>Plagiorchiida</taxon>
        <taxon>Echinostomata</taxon>
        <taxon>Echinostomatoidea</taxon>
        <taxon>Echinostomatidae</taxon>
        <taxon>Echinostoma</taxon>
    </lineage>
</organism>
<reference evidence="4" key="1">
    <citation type="submission" date="2016-06" db="UniProtKB">
        <authorList>
            <consortium name="WormBaseParasite"/>
        </authorList>
    </citation>
    <scope>IDENTIFICATION</scope>
</reference>
<feature type="compositionally biased region" description="Basic and acidic residues" evidence="1">
    <location>
        <begin position="309"/>
        <end position="320"/>
    </location>
</feature>
<protein>
    <submittedName>
        <fullName evidence="2 4">Uncharacterized protein</fullName>
    </submittedName>
</protein>
<accession>A0A183AIN2</accession>
<evidence type="ECO:0000256" key="1">
    <source>
        <dbReference type="SAM" id="MobiDB-lite"/>
    </source>
</evidence>
<feature type="region of interest" description="Disordered" evidence="1">
    <location>
        <begin position="156"/>
        <end position="184"/>
    </location>
</feature>
<gene>
    <name evidence="2" type="ORF">ECPE_LOCUS6817</name>
</gene>
<feature type="compositionally biased region" description="Polar residues" evidence="1">
    <location>
        <begin position="170"/>
        <end position="184"/>
    </location>
</feature>
<evidence type="ECO:0000313" key="4">
    <source>
        <dbReference type="WBParaSite" id="ECPE_0000683001-mRNA-1"/>
    </source>
</evidence>
<dbReference type="OrthoDB" id="6238113at2759"/>
<dbReference type="WBParaSite" id="ECPE_0000683001-mRNA-1">
    <property type="protein sequence ID" value="ECPE_0000683001-mRNA-1"/>
    <property type="gene ID" value="ECPE_0000683001"/>
</dbReference>
<keyword evidence="3" id="KW-1185">Reference proteome</keyword>
<feature type="compositionally biased region" description="Polar residues" evidence="1">
    <location>
        <begin position="107"/>
        <end position="116"/>
    </location>
</feature>
<name>A0A183AIN2_9TREM</name>
<dbReference type="Proteomes" id="UP000272942">
    <property type="component" value="Unassembled WGS sequence"/>
</dbReference>
<feature type="region of interest" description="Disordered" evidence="1">
    <location>
        <begin position="94"/>
        <end position="116"/>
    </location>
</feature>